<accession>A9W9U6</accession>
<name>A9W9U6_CHLAA</name>
<dbReference type="KEGG" id="cau:Caur_1354"/>
<dbReference type="SMR" id="A9W9U6"/>
<protein>
    <submittedName>
        <fullName evidence="4">4-oxalocrotonate tautomerase family enzyme</fullName>
    </submittedName>
</protein>
<dbReference type="AlphaFoldDB" id="A9W9U6"/>
<sequence length="72" mass="7732">MLLLRITMLEGRSTEQKAELARALSAAAAAAFDVPLAEVRLIIQEVPPTHWTVGGISMAELRQQASTSTQGQ</sequence>
<dbReference type="PANTHER" id="PTHR35530:SF1">
    <property type="entry name" value="2-HYDROXYMUCONATE TAUTOMERASE"/>
    <property type="match status" value="1"/>
</dbReference>
<dbReference type="InterPro" id="IPR004370">
    <property type="entry name" value="4-OT-like_dom"/>
</dbReference>
<keyword evidence="2" id="KW-0413">Isomerase</keyword>
<dbReference type="EnsemblBacteria" id="ABY34582">
    <property type="protein sequence ID" value="ABY34582"/>
    <property type="gene ID" value="Caur_1354"/>
</dbReference>
<dbReference type="PDB" id="3MB2">
    <property type="method" value="X-ray"/>
    <property type="resolution" value="2.41 A"/>
    <property type="chains" value="A/C/E/G/I/K=1-72"/>
</dbReference>
<evidence type="ECO:0000313" key="4">
    <source>
        <dbReference type="EMBL" id="ABY34582.1"/>
    </source>
</evidence>
<dbReference type="Pfam" id="PF01361">
    <property type="entry name" value="Tautomerase"/>
    <property type="match status" value="1"/>
</dbReference>
<dbReference type="eggNOG" id="COG1942">
    <property type="taxonomic scope" value="Bacteria"/>
</dbReference>
<dbReference type="Proteomes" id="UP000002008">
    <property type="component" value="Chromosome"/>
</dbReference>
<dbReference type="HOGENOM" id="CLU_148073_5_2_0"/>
<dbReference type="PANTHER" id="PTHR35530">
    <property type="entry name" value="TAUTOMERASE-RELATED"/>
    <property type="match status" value="1"/>
</dbReference>
<dbReference type="BRENDA" id="5.3.2.6">
    <property type="organism ID" value="1352"/>
</dbReference>
<dbReference type="EvolutionaryTrace" id="A9W9U6"/>
<dbReference type="RefSeq" id="WP_012257238.1">
    <property type="nucleotide sequence ID" value="NC_010175.1"/>
</dbReference>
<evidence type="ECO:0007829" key="6">
    <source>
        <dbReference type="PDB" id="3MB2"/>
    </source>
</evidence>
<reference evidence="5" key="2">
    <citation type="journal article" date="2011" name="BMC Genomics">
        <title>Complete genome sequence of the filamentous anoxygenic phototrophic bacterium Chloroflexus aurantiacus.</title>
        <authorList>
            <person name="Tang K.H."/>
            <person name="Barry K."/>
            <person name="Chertkov O."/>
            <person name="Dalin E."/>
            <person name="Han C.S."/>
            <person name="Hauser L.J."/>
            <person name="Honchak B.M."/>
            <person name="Karbach L.E."/>
            <person name="Land M.L."/>
            <person name="Lapidus A."/>
            <person name="Larimer F.W."/>
            <person name="Mikhailova N."/>
            <person name="Pitluck S."/>
            <person name="Pierson B.K."/>
            <person name="Blankenship R.E."/>
        </authorList>
    </citation>
    <scope>NUCLEOTIDE SEQUENCE [LARGE SCALE GENOMIC DNA]</scope>
    <source>
        <strain evidence="5">ATCC 29366 / DSM 635 / J-10-fl</strain>
    </source>
</reference>
<organism evidence="4 5">
    <name type="scientific">Chloroflexus aurantiacus (strain ATCC 29366 / DSM 635 / J-10-fl)</name>
    <dbReference type="NCBI Taxonomy" id="324602"/>
    <lineage>
        <taxon>Bacteria</taxon>
        <taxon>Bacillati</taxon>
        <taxon>Chloroflexota</taxon>
        <taxon>Chloroflexia</taxon>
        <taxon>Chloroflexales</taxon>
        <taxon>Chloroflexineae</taxon>
        <taxon>Chloroflexaceae</taxon>
        <taxon>Chloroflexus</taxon>
    </lineage>
</organism>
<dbReference type="InParanoid" id="A9W9U6"/>
<dbReference type="STRING" id="324602.Caur_1354"/>
<comment type="similarity">
    <text evidence="1">Belongs to the 4-oxalocrotonate tautomerase family.</text>
</comment>
<gene>
    <name evidence="4" type="ordered locus">Caur_1354</name>
</gene>
<dbReference type="PATRIC" id="fig|324602.8.peg.1542"/>
<dbReference type="SUPFAM" id="SSF55331">
    <property type="entry name" value="Tautomerase/MIF"/>
    <property type="match status" value="1"/>
</dbReference>
<dbReference type="GO" id="GO:0016853">
    <property type="term" value="F:isomerase activity"/>
    <property type="evidence" value="ECO:0000318"/>
    <property type="project" value="GO_Central"/>
</dbReference>
<keyword evidence="6" id="KW-0002">3D-structure</keyword>
<evidence type="ECO:0000313" key="5">
    <source>
        <dbReference type="Proteomes" id="UP000002008"/>
    </source>
</evidence>
<proteinExistence type="evidence at protein level"/>
<evidence type="ECO:0000256" key="2">
    <source>
        <dbReference type="ARBA" id="ARBA00023235"/>
    </source>
</evidence>
<evidence type="ECO:0000259" key="3">
    <source>
        <dbReference type="Pfam" id="PF01361"/>
    </source>
</evidence>
<reference evidence="6" key="1">
    <citation type="journal article" date="2010" name="Biochemistry">
        <title>Kinetic and structural characterization of a heterohexamer 4-oxalocrotonate tautomerase from Chloroflexus aurantiacus J-10-fl: implications for functional and structural diversity in the tautomerase superfamily .</title>
        <authorList>
            <person name="Burks E.A."/>
            <person name="Fleming C.D."/>
            <person name="Mesecar A.D."/>
            <person name="Whitman C.P."/>
            <person name="Pegan S.D."/>
        </authorList>
    </citation>
    <scope>X-RAY CRYSTALLOGRAPHY (2.41 ANGSTROMS)</scope>
</reference>
<dbReference type="PDBsum" id="3MB2"/>
<dbReference type="Gene3D" id="3.30.429.10">
    <property type="entry name" value="Macrophage Migration Inhibitory Factor"/>
    <property type="match status" value="1"/>
</dbReference>
<evidence type="ECO:0000256" key="1">
    <source>
        <dbReference type="ARBA" id="ARBA00006723"/>
    </source>
</evidence>
<dbReference type="EMBL" id="CP000909">
    <property type="protein sequence ID" value="ABY34582.1"/>
    <property type="molecule type" value="Genomic_DNA"/>
</dbReference>
<feature type="domain" description="4-oxalocrotonate tautomerase-like" evidence="3">
    <location>
        <begin position="3"/>
        <end position="58"/>
    </location>
</feature>
<dbReference type="InterPro" id="IPR014347">
    <property type="entry name" value="Tautomerase/MIF_sf"/>
</dbReference>
<keyword evidence="5" id="KW-1185">Reference proteome</keyword>